<evidence type="ECO:0000256" key="2">
    <source>
        <dbReference type="ARBA" id="ARBA00022559"/>
    </source>
</evidence>
<dbReference type="GO" id="GO:0020037">
    <property type="term" value="F:heme binding"/>
    <property type="evidence" value="ECO:0007669"/>
    <property type="project" value="InterPro"/>
</dbReference>
<dbReference type="GO" id="GO:0004096">
    <property type="term" value="F:catalase activity"/>
    <property type="evidence" value="ECO:0007669"/>
    <property type="project" value="UniProtKB-EC"/>
</dbReference>
<evidence type="ECO:0000256" key="4">
    <source>
        <dbReference type="ARBA" id="ARBA00022723"/>
    </source>
</evidence>
<organism evidence="11 12">
    <name type="scientific">Leptidea sinapis</name>
    <dbReference type="NCBI Taxonomy" id="189913"/>
    <lineage>
        <taxon>Eukaryota</taxon>
        <taxon>Metazoa</taxon>
        <taxon>Ecdysozoa</taxon>
        <taxon>Arthropoda</taxon>
        <taxon>Hexapoda</taxon>
        <taxon>Insecta</taxon>
        <taxon>Pterygota</taxon>
        <taxon>Neoptera</taxon>
        <taxon>Endopterygota</taxon>
        <taxon>Lepidoptera</taxon>
        <taxon>Glossata</taxon>
        <taxon>Ditrysia</taxon>
        <taxon>Papilionoidea</taxon>
        <taxon>Pieridae</taxon>
        <taxon>Dismorphiinae</taxon>
        <taxon>Leptidea</taxon>
    </lineage>
</organism>
<comment type="cofactor">
    <cofactor evidence="8">
        <name>heme</name>
        <dbReference type="ChEBI" id="CHEBI:30413"/>
    </cofactor>
</comment>
<dbReference type="Pfam" id="PF00199">
    <property type="entry name" value="Catalase"/>
    <property type="match status" value="1"/>
</dbReference>
<gene>
    <name evidence="11" type="ORF">LSINAPIS_LOCUS7676</name>
</gene>
<keyword evidence="2" id="KW-0575">Peroxidase</keyword>
<dbReference type="PANTHER" id="PTHR11465">
    <property type="entry name" value="CATALASE"/>
    <property type="match status" value="1"/>
</dbReference>
<dbReference type="PROSITE" id="PS00438">
    <property type="entry name" value="CATALASE_2"/>
    <property type="match status" value="1"/>
</dbReference>
<dbReference type="SUPFAM" id="SSF56634">
    <property type="entry name" value="Heme-dependent catalase-like"/>
    <property type="match status" value="1"/>
</dbReference>
<dbReference type="GO" id="GO:0005739">
    <property type="term" value="C:mitochondrion"/>
    <property type="evidence" value="ECO:0007669"/>
    <property type="project" value="TreeGrafter"/>
</dbReference>
<dbReference type="Gene3D" id="2.40.180.10">
    <property type="entry name" value="Catalase core domain"/>
    <property type="match status" value="1"/>
</dbReference>
<dbReference type="InterPro" id="IPR011614">
    <property type="entry name" value="Catalase_core"/>
</dbReference>
<dbReference type="GO" id="GO:0046872">
    <property type="term" value="F:metal ion binding"/>
    <property type="evidence" value="ECO:0007669"/>
    <property type="project" value="UniProtKB-KW"/>
</dbReference>
<keyword evidence="3 8" id="KW-0349">Heme</keyword>
<accession>A0A5E4QGA6</accession>
<keyword evidence="7" id="KW-0376">Hydrogen peroxide</keyword>
<dbReference type="GO" id="GO:0005777">
    <property type="term" value="C:peroxisome"/>
    <property type="evidence" value="ECO:0007669"/>
    <property type="project" value="TreeGrafter"/>
</dbReference>
<sequence>MNKRVEYLFFILSVILHVKCDQNTKLDPVRDQLELYRQNVKGKQNFTTLFNGSPVDARDKITLNNDNLFDNRFFVEAITHINRQNIPERIVHGRGAGAFGYFEVTNSIANVCRADFLDTVGKKTPVAVRFSLTTYGGEGSDTAARVPRGFAIKFYTETGNFDIPGLNTPIFVLNDPIKFIPFRRTQFRNPATNIRDSNMVWDYITTNPESISVFLIILGDSGIPKGYRHMEGFGIHTYQVHNKKGEVFFLKWILTPDAGVASLTDEEANKLNAADPDSFTRDLYEAIGCGKKVSWTVSVQILTKEDVKKAKIDVFDITVRLPTKLYPLVPVGKLVLNKNPLNYFSEIEQLAFCPGNLVRGIDGGVDKVFQARKFSYRDAQMYRLGVNFNNINVNAPDFDHSTYFRDGRAPTLNTGNDSPNYFENSFNGTIWDYEPKRPKLYKVKDKKPNNTAQATEIYNEMSKAEQGRLVTNIVNSLSLAETFIQNKAVKLFTEVDPDLGKSVSNELNKIEKKSSCDGLFSDSK</sequence>
<keyword evidence="12" id="KW-1185">Reference proteome</keyword>
<feature type="binding site" description="axial binding residue" evidence="8">
    <location>
        <position position="376"/>
    </location>
    <ligand>
        <name>heme</name>
        <dbReference type="ChEBI" id="CHEBI:30413"/>
    </ligand>
    <ligandPart>
        <name>Fe</name>
        <dbReference type="ChEBI" id="CHEBI:18248"/>
    </ligandPart>
</feature>
<dbReference type="EMBL" id="FZQP02002559">
    <property type="protein sequence ID" value="VVC96111.1"/>
    <property type="molecule type" value="Genomic_DNA"/>
</dbReference>
<dbReference type="InterPro" id="IPR024711">
    <property type="entry name" value="Catalase_clade1/3"/>
</dbReference>
<dbReference type="GO" id="GO:0042744">
    <property type="term" value="P:hydrogen peroxide catabolic process"/>
    <property type="evidence" value="ECO:0007669"/>
    <property type="project" value="UniProtKB-KW"/>
</dbReference>
<evidence type="ECO:0000256" key="7">
    <source>
        <dbReference type="ARBA" id="ARBA00023324"/>
    </source>
</evidence>
<evidence type="ECO:0000256" key="5">
    <source>
        <dbReference type="ARBA" id="ARBA00023002"/>
    </source>
</evidence>
<evidence type="ECO:0000313" key="12">
    <source>
        <dbReference type="Proteomes" id="UP000324832"/>
    </source>
</evidence>
<dbReference type="InterPro" id="IPR024708">
    <property type="entry name" value="Catalase_AS"/>
</dbReference>
<protein>
    <recommendedName>
        <fullName evidence="10">Catalase core domain-containing protein</fullName>
    </recommendedName>
</protein>
<dbReference type="Proteomes" id="UP000324832">
    <property type="component" value="Unassembled WGS sequence"/>
</dbReference>
<dbReference type="PRINTS" id="PR00067">
    <property type="entry name" value="CATALASE"/>
</dbReference>
<dbReference type="AlphaFoldDB" id="A0A5E4QGA6"/>
<dbReference type="SMART" id="SM01060">
    <property type="entry name" value="Catalase"/>
    <property type="match status" value="1"/>
</dbReference>
<keyword evidence="4 8" id="KW-0479">Metal-binding</keyword>
<dbReference type="GO" id="GO:0042542">
    <property type="term" value="P:response to hydrogen peroxide"/>
    <property type="evidence" value="ECO:0007669"/>
    <property type="project" value="TreeGrafter"/>
</dbReference>
<feature type="domain" description="Catalase core" evidence="10">
    <location>
        <begin position="48"/>
        <end position="430"/>
    </location>
</feature>
<dbReference type="PIRSF" id="PIRSF038928">
    <property type="entry name" value="Catalase_clade1-3"/>
    <property type="match status" value="1"/>
</dbReference>
<keyword evidence="5" id="KW-0560">Oxidoreductase</keyword>
<evidence type="ECO:0000256" key="1">
    <source>
        <dbReference type="ARBA" id="ARBA00005329"/>
    </source>
</evidence>
<evidence type="ECO:0000313" key="11">
    <source>
        <dbReference type="EMBL" id="VVC96111.1"/>
    </source>
</evidence>
<proteinExistence type="inferred from homology"/>
<feature type="signal peptide" evidence="9">
    <location>
        <begin position="1"/>
        <end position="20"/>
    </location>
</feature>
<dbReference type="Pfam" id="PF06628">
    <property type="entry name" value="Catalase-rel"/>
    <property type="match status" value="1"/>
</dbReference>
<feature type="chain" id="PRO_5022750477" description="Catalase core domain-containing protein" evidence="9">
    <location>
        <begin position="21"/>
        <end position="524"/>
    </location>
</feature>
<dbReference type="InterPro" id="IPR020835">
    <property type="entry name" value="Catalase_sf"/>
</dbReference>
<dbReference type="PROSITE" id="PS51402">
    <property type="entry name" value="CATALASE_3"/>
    <property type="match status" value="1"/>
</dbReference>
<evidence type="ECO:0000256" key="6">
    <source>
        <dbReference type="ARBA" id="ARBA00023004"/>
    </source>
</evidence>
<comment type="similarity">
    <text evidence="1">Belongs to the catalase family.</text>
</comment>
<evidence type="ECO:0000256" key="8">
    <source>
        <dbReference type="PIRSR" id="PIRSR038928-2"/>
    </source>
</evidence>
<evidence type="ECO:0000259" key="10">
    <source>
        <dbReference type="SMART" id="SM01060"/>
    </source>
</evidence>
<keyword evidence="9" id="KW-0732">Signal</keyword>
<keyword evidence="6 8" id="KW-0408">Iron</keyword>
<dbReference type="InterPro" id="IPR018028">
    <property type="entry name" value="Catalase"/>
</dbReference>
<name>A0A5E4QGA6_9NEOP</name>
<reference evidence="11 12" key="1">
    <citation type="submission" date="2017-07" db="EMBL/GenBank/DDBJ databases">
        <authorList>
            <person name="Talla V."/>
            <person name="Backstrom N."/>
        </authorList>
    </citation>
    <scope>NUCLEOTIDE SEQUENCE [LARGE SCALE GENOMIC DNA]</scope>
</reference>
<dbReference type="PANTHER" id="PTHR11465:SF9">
    <property type="entry name" value="CATALASE"/>
    <property type="match status" value="1"/>
</dbReference>
<evidence type="ECO:0000256" key="9">
    <source>
        <dbReference type="SAM" id="SignalP"/>
    </source>
</evidence>
<dbReference type="InterPro" id="IPR010582">
    <property type="entry name" value="Catalase_immune_responsive"/>
</dbReference>
<evidence type="ECO:0000256" key="3">
    <source>
        <dbReference type="ARBA" id="ARBA00022617"/>
    </source>
</evidence>